<dbReference type="InterPro" id="IPR013154">
    <property type="entry name" value="ADH-like_N"/>
</dbReference>
<feature type="domain" description="Enoyl reductase (ER)" evidence="3">
    <location>
        <begin position="12"/>
        <end position="311"/>
    </location>
</feature>
<sequence length="322" mass="34027">MKNASLCYRSFGPPLDNLELVESDAVSRPEGALRVAMSLVPVNPSDLIPVTGAYAHRIALPAVAGYEGVGVVVDASPAYSGLIGRRVLPLRGAGTWQRFVDCDPRLAVPVPEDVGDVVAARGYINPLAATMLLRRWPVRGKRVLLTAAGSTCAGLLGTWARQDGAAEVNGILRSPGGAARLSALGIAPVSQNDNRAIDRLADGADLTFDALGGSLATRILARMKPGSSFVGYGLLSGRPVVPSRSNRAGLYRFHLRDEIAPMAPAAWQQAFRVLWPRLLRTALPEVATFPLAQWRAAIRHFSTPGTGKPLIGFGAADRGSAI</sequence>
<dbReference type="EMBL" id="MN079100">
    <property type="protein sequence ID" value="QEA05372.1"/>
    <property type="molecule type" value="Genomic_DNA"/>
</dbReference>
<dbReference type="Gene3D" id="3.90.180.10">
    <property type="entry name" value="Medium-chain alcohol dehydrogenases, catalytic domain"/>
    <property type="match status" value="1"/>
</dbReference>
<dbReference type="Gene3D" id="3.40.50.720">
    <property type="entry name" value="NAD(P)-binding Rossmann-like Domain"/>
    <property type="match status" value="1"/>
</dbReference>
<dbReference type="SMART" id="SM00829">
    <property type="entry name" value="PKS_ER"/>
    <property type="match status" value="1"/>
</dbReference>
<dbReference type="SUPFAM" id="SSF50129">
    <property type="entry name" value="GroES-like"/>
    <property type="match status" value="1"/>
</dbReference>
<dbReference type="InterPro" id="IPR020843">
    <property type="entry name" value="ER"/>
</dbReference>
<dbReference type="InterPro" id="IPR011032">
    <property type="entry name" value="GroES-like_sf"/>
</dbReference>
<organism evidence="4">
    <name type="scientific">uncultured organism</name>
    <dbReference type="NCBI Taxonomy" id="155900"/>
    <lineage>
        <taxon>unclassified sequences</taxon>
        <taxon>environmental samples</taxon>
    </lineage>
</organism>
<proteinExistence type="predicted"/>
<dbReference type="InterPro" id="IPR036291">
    <property type="entry name" value="NAD(P)-bd_dom_sf"/>
</dbReference>
<evidence type="ECO:0000313" key="4">
    <source>
        <dbReference type="EMBL" id="QEA05372.1"/>
    </source>
</evidence>
<dbReference type="SUPFAM" id="SSF51735">
    <property type="entry name" value="NAD(P)-binding Rossmann-fold domains"/>
    <property type="match status" value="1"/>
</dbReference>
<dbReference type="GO" id="GO:0070402">
    <property type="term" value="F:NADPH binding"/>
    <property type="evidence" value="ECO:0007669"/>
    <property type="project" value="TreeGrafter"/>
</dbReference>
<reference evidence="4" key="1">
    <citation type="submission" date="2019-06" db="EMBL/GenBank/DDBJ databases">
        <authorList>
            <person name="Murdoch R.W."/>
            <person name="Fathepure B."/>
        </authorList>
    </citation>
    <scope>NUCLEOTIDE SEQUENCE</scope>
</reference>
<evidence type="ECO:0000259" key="3">
    <source>
        <dbReference type="SMART" id="SM00829"/>
    </source>
</evidence>
<gene>
    <name evidence="4" type="ORF">KBTEX_01693</name>
</gene>
<protein>
    <recommendedName>
        <fullName evidence="3">Enoyl reductase (ER) domain-containing protein</fullName>
    </recommendedName>
</protein>
<name>A0A5B8RD49_9ZZZZ</name>
<dbReference type="PANTHER" id="PTHR48106">
    <property type="entry name" value="QUINONE OXIDOREDUCTASE PIG3-RELATED"/>
    <property type="match status" value="1"/>
</dbReference>
<evidence type="ECO:0000256" key="1">
    <source>
        <dbReference type="ARBA" id="ARBA00022857"/>
    </source>
</evidence>
<dbReference type="Pfam" id="PF08240">
    <property type="entry name" value="ADH_N"/>
    <property type="match status" value="1"/>
</dbReference>
<dbReference type="AlphaFoldDB" id="A0A5B8RD49"/>
<keyword evidence="2" id="KW-0560">Oxidoreductase</keyword>
<dbReference type="GO" id="GO:0016651">
    <property type="term" value="F:oxidoreductase activity, acting on NAD(P)H"/>
    <property type="evidence" value="ECO:0007669"/>
    <property type="project" value="TreeGrafter"/>
</dbReference>
<dbReference type="PANTHER" id="PTHR48106:SF18">
    <property type="entry name" value="QUINONE OXIDOREDUCTASE PIG3"/>
    <property type="match status" value="1"/>
</dbReference>
<accession>A0A5B8RD49</accession>
<evidence type="ECO:0000256" key="2">
    <source>
        <dbReference type="ARBA" id="ARBA00023002"/>
    </source>
</evidence>
<keyword evidence="1" id="KW-0521">NADP</keyword>
<dbReference type="CDD" id="cd05282">
    <property type="entry name" value="ETR_like"/>
    <property type="match status" value="1"/>
</dbReference>